<dbReference type="PANTHER" id="PTHR37487:SF3">
    <property type="entry name" value="CLEAVAGE_POLYADENYLATION SPECIFICITY FACTOR A SUBUNIT N-TERMINAL DOMAIN-CONTAINING PROTEIN"/>
    <property type="match status" value="1"/>
</dbReference>
<feature type="compositionally biased region" description="Polar residues" evidence="1">
    <location>
        <begin position="99"/>
        <end position="109"/>
    </location>
</feature>
<evidence type="ECO:0000256" key="1">
    <source>
        <dbReference type="SAM" id="MobiDB-lite"/>
    </source>
</evidence>
<keyword evidence="2" id="KW-0732">Signal</keyword>
<evidence type="ECO:0000313" key="4">
    <source>
        <dbReference type="Proteomes" id="UP000775547"/>
    </source>
</evidence>
<protein>
    <submittedName>
        <fullName evidence="3">Uncharacterized protein</fullName>
    </submittedName>
</protein>
<dbReference type="AlphaFoldDB" id="A0A9P7GAM6"/>
<feature type="chain" id="PRO_5040148546" evidence="2">
    <location>
        <begin position="18"/>
        <end position="217"/>
    </location>
</feature>
<dbReference type="OrthoDB" id="3259746at2759"/>
<reference evidence="3" key="2">
    <citation type="submission" date="2021-10" db="EMBL/GenBank/DDBJ databases">
        <title>Phylogenomics reveals ancestral predisposition of the termite-cultivated fungus Termitomyces towards a domesticated lifestyle.</title>
        <authorList>
            <person name="Auxier B."/>
            <person name="Grum-Grzhimaylo A."/>
            <person name="Cardenas M.E."/>
            <person name="Lodge J.D."/>
            <person name="Laessoe T."/>
            <person name="Pedersen O."/>
            <person name="Smith M.E."/>
            <person name="Kuyper T.W."/>
            <person name="Franco-Molano E.A."/>
            <person name="Baroni T.J."/>
            <person name="Aanen D.K."/>
        </authorList>
    </citation>
    <scope>NUCLEOTIDE SEQUENCE</scope>
    <source>
        <strain evidence="3">AP01</strain>
        <tissue evidence="3">Mycelium</tissue>
    </source>
</reference>
<gene>
    <name evidence="3" type="ORF">DXG03_001728</name>
</gene>
<proteinExistence type="predicted"/>
<accession>A0A9P7GAM6</accession>
<feature type="compositionally biased region" description="Low complexity" evidence="1">
    <location>
        <begin position="117"/>
        <end position="128"/>
    </location>
</feature>
<name>A0A9P7GAM6_9AGAR</name>
<feature type="signal peptide" evidence="2">
    <location>
        <begin position="1"/>
        <end position="17"/>
    </location>
</feature>
<feature type="region of interest" description="Disordered" evidence="1">
    <location>
        <begin position="99"/>
        <end position="128"/>
    </location>
</feature>
<evidence type="ECO:0000256" key="2">
    <source>
        <dbReference type="SAM" id="SignalP"/>
    </source>
</evidence>
<reference evidence="3" key="1">
    <citation type="submission" date="2020-07" db="EMBL/GenBank/DDBJ databases">
        <authorList>
            <person name="Nieuwenhuis M."/>
            <person name="Van De Peppel L.J.J."/>
        </authorList>
    </citation>
    <scope>NUCLEOTIDE SEQUENCE</scope>
    <source>
        <strain evidence="3">AP01</strain>
        <tissue evidence="3">Mycelium</tissue>
    </source>
</reference>
<dbReference type="PANTHER" id="PTHR37487">
    <property type="entry name" value="CHROMOSOME 1, WHOLE GENOME SHOTGUN SEQUENCE"/>
    <property type="match status" value="1"/>
</dbReference>
<comment type="caution">
    <text evidence="3">The sequence shown here is derived from an EMBL/GenBank/DDBJ whole genome shotgun (WGS) entry which is preliminary data.</text>
</comment>
<organism evidence="3 4">
    <name type="scientific">Asterophora parasitica</name>
    <dbReference type="NCBI Taxonomy" id="117018"/>
    <lineage>
        <taxon>Eukaryota</taxon>
        <taxon>Fungi</taxon>
        <taxon>Dikarya</taxon>
        <taxon>Basidiomycota</taxon>
        <taxon>Agaricomycotina</taxon>
        <taxon>Agaricomycetes</taxon>
        <taxon>Agaricomycetidae</taxon>
        <taxon>Agaricales</taxon>
        <taxon>Tricholomatineae</taxon>
        <taxon>Lyophyllaceae</taxon>
        <taxon>Asterophora</taxon>
    </lineage>
</organism>
<sequence length="217" mass="21583">MFSTLFTIALIAAPAFADFAVNTPTVTQCKDVKISWEPTKGPYNIVAVPADAPCGDALADLGDFTTTSTTWKATLPAGSKIQLSVEDADGDEAWSGTITVQKSDDSSCLSPELVQPSGSGSASQSASASEAVKSNNLLPTNSIPVVGGGSGSTVVVTPTLTQVVGPESTDDANTPAPSAVGAAGKNPFGLGNGALSRSASTPVMVLGALAAVLAISL</sequence>
<keyword evidence="4" id="KW-1185">Reference proteome</keyword>
<dbReference type="EMBL" id="JABCKV010000014">
    <property type="protein sequence ID" value="KAG5647004.1"/>
    <property type="molecule type" value="Genomic_DNA"/>
</dbReference>
<evidence type="ECO:0000313" key="3">
    <source>
        <dbReference type="EMBL" id="KAG5647004.1"/>
    </source>
</evidence>
<dbReference type="Proteomes" id="UP000775547">
    <property type="component" value="Unassembled WGS sequence"/>
</dbReference>
<feature type="region of interest" description="Disordered" evidence="1">
    <location>
        <begin position="164"/>
        <end position="185"/>
    </location>
</feature>